<dbReference type="Proteomes" id="UP000198604">
    <property type="component" value="Unassembled WGS sequence"/>
</dbReference>
<dbReference type="SFLD" id="SFLDG01129">
    <property type="entry name" value="C1.5:_HAD__Beta-PGM__Phosphata"/>
    <property type="match status" value="1"/>
</dbReference>
<dbReference type="STRING" id="1608583.BN1356_00634"/>
<keyword evidence="4" id="KW-0460">Magnesium</keyword>
<dbReference type="PANTHER" id="PTHR46193:SF18">
    <property type="entry name" value="HEXITOL PHOSPHATASE B"/>
    <property type="match status" value="1"/>
</dbReference>
<keyword evidence="5" id="KW-0119">Carbohydrate metabolism</keyword>
<evidence type="ECO:0000313" key="7">
    <source>
        <dbReference type="Proteomes" id="UP000198604"/>
    </source>
</evidence>
<dbReference type="Gene3D" id="3.40.50.1000">
    <property type="entry name" value="HAD superfamily/HAD-like"/>
    <property type="match status" value="1"/>
</dbReference>
<dbReference type="InterPro" id="IPR023214">
    <property type="entry name" value="HAD_sf"/>
</dbReference>
<dbReference type="InterPro" id="IPR051600">
    <property type="entry name" value="Beta-PGM-like"/>
</dbReference>
<name>A0A0E3WET7_9STRE</name>
<dbReference type="EMBL" id="CTEN01000001">
    <property type="protein sequence ID" value="CQR24275.1"/>
    <property type="molecule type" value="Genomic_DNA"/>
</dbReference>
<dbReference type="InterPro" id="IPR006439">
    <property type="entry name" value="HAD-SF_hydro_IA"/>
</dbReference>
<dbReference type="Gene3D" id="1.10.150.240">
    <property type="entry name" value="Putative phosphatase, domain 2"/>
    <property type="match status" value="1"/>
</dbReference>
<accession>A0A0E3WET7</accession>
<keyword evidence="7" id="KW-1185">Reference proteome</keyword>
<reference evidence="7" key="1">
    <citation type="submission" date="2015-03" db="EMBL/GenBank/DDBJ databases">
        <authorList>
            <person name="Urmite Genomes"/>
        </authorList>
    </citation>
    <scope>NUCLEOTIDE SEQUENCE [LARGE SCALE GENOMIC DNA]</scope>
    <source>
        <strain evidence="7">FF10</strain>
    </source>
</reference>
<dbReference type="SFLD" id="SFLDS00003">
    <property type="entry name" value="Haloacid_Dehalogenase"/>
    <property type="match status" value="1"/>
</dbReference>
<dbReference type="InterPro" id="IPR041492">
    <property type="entry name" value="HAD_2"/>
</dbReference>
<evidence type="ECO:0000256" key="4">
    <source>
        <dbReference type="ARBA" id="ARBA00022842"/>
    </source>
</evidence>
<evidence type="ECO:0000313" key="6">
    <source>
        <dbReference type="EMBL" id="CQR24275.1"/>
    </source>
</evidence>
<dbReference type="CDD" id="cd07505">
    <property type="entry name" value="HAD_BPGM-like"/>
    <property type="match status" value="1"/>
</dbReference>
<dbReference type="RefSeq" id="WP_245620282.1">
    <property type="nucleotide sequence ID" value="NZ_CTEN01000001.1"/>
</dbReference>
<dbReference type="SFLD" id="SFLDG01135">
    <property type="entry name" value="C1.5.6:_HAD__Beta-PGM__Phospha"/>
    <property type="match status" value="1"/>
</dbReference>
<dbReference type="InterPro" id="IPR023198">
    <property type="entry name" value="PGP-like_dom2"/>
</dbReference>
<dbReference type="InterPro" id="IPR036412">
    <property type="entry name" value="HAD-like_sf"/>
</dbReference>
<dbReference type="GO" id="GO:0046872">
    <property type="term" value="F:metal ion binding"/>
    <property type="evidence" value="ECO:0007669"/>
    <property type="project" value="UniProtKB-KW"/>
</dbReference>
<dbReference type="NCBIfam" id="TIGR01509">
    <property type="entry name" value="HAD-SF-IA-v3"/>
    <property type="match status" value="1"/>
</dbReference>
<dbReference type="AlphaFoldDB" id="A0A0E3WET7"/>
<gene>
    <name evidence="6" type="ORF">BN1356_00634</name>
</gene>
<dbReference type="Pfam" id="PF13419">
    <property type="entry name" value="HAD_2"/>
    <property type="match status" value="1"/>
</dbReference>
<keyword evidence="3" id="KW-0479">Metal-binding</keyword>
<organism evidence="6 7">
    <name type="scientific">Streptococcus varani</name>
    <dbReference type="NCBI Taxonomy" id="1608583"/>
    <lineage>
        <taxon>Bacteria</taxon>
        <taxon>Bacillati</taxon>
        <taxon>Bacillota</taxon>
        <taxon>Bacilli</taxon>
        <taxon>Lactobacillales</taxon>
        <taxon>Streptococcaceae</taxon>
        <taxon>Streptococcus</taxon>
    </lineage>
</organism>
<evidence type="ECO:0000256" key="3">
    <source>
        <dbReference type="ARBA" id="ARBA00022723"/>
    </source>
</evidence>
<dbReference type="PANTHER" id="PTHR46193">
    <property type="entry name" value="6-PHOSPHOGLUCONATE PHOSPHATASE"/>
    <property type="match status" value="1"/>
</dbReference>
<comment type="cofactor">
    <cofactor evidence="1">
        <name>Mg(2+)</name>
        <dbReference type="ChEBI" id="CHEBI:18420"/>
    </cofactor>
</comment>
<dbReference type="SUPFAM" id="SSF56784">
    <property type="entry name" value="HAD-like"/>
    <property type="match status" value="1"/>
</dbReference>
<dbReference type="GO" id="GO:0003824">
    <property type="term" value="F:catalytic activity"/>
    <property type="evidence" value="ECO:0007669"/>
    <property type="project" value="UniProtKB-ARBA"/>
</dbReference>
<dbReference type="NCBIfam" id="TIGR01549">
    <property type="entry name" value="HAD-SF-IA-v1"/>
    <property type="match status" value="1"/>
</dbReference>
<evidence type="ECO:0000256" key="5">
    <source>
        <dbReference type="ARBA" id="ARBA00023277"/>
    </source>
</evidence>
<evidence type="ECO:0000256" key="2">
    <source>
        <dbReference type="ARBA" id="ARBA00006171"/>
    </source>
</evidence>
<protein>
    <submittedName>
        <fullName evidence="6">Phosphatase/phosphohexomutase</fullName>
    </submittedName>
</protein>
<comment type="similarity">
    <text evidence="2">Belongs to the HAD-like hydrolase superfamily. CbbY/CbbZ/Gph/YieH family.</text>
</comment>
<sequence>MAYKSIIFDMDGVLFETEDYYYQRRFAFLKSKGISLEHLNPLVFVGARSSQIWSLILGDDMGKWDIPKLEADYADFKSLHPTPYGDCVFEEAKEVIPFLKEAGFSLAVASNTDLDEVKRALTESGLLSYFDRVFSATDCEACKPHPAVYEKACQALGNLKSETLVIEDSQLGIAAGVAAGLTVWAIEDKKWGVDQSQASQRIKNVGELREKLK</sequence>
<proteinExistence type="inferred from homology"/>
<evidence type="ECO:0000256" key="1">
    <source>
        <dbReference type="ARBA" id="ARBA00001946"/>
    </source>
</evidence>